<evidence type="ECO:0000259" key="2">
    <source>
        <dbReference type="Pfam" id="PF04389"/>
    </source>
</evidence>
<keyword evidence="1" id="KW-0812">Transmembrane</keyword>
<dbReference type="AlphaFoldDB" id="A0A820W0E4"/>
<evidence type="ECO:0000313" key="3">
    <source>
        <dbReference type="EMBL" id="CAF4508159.1"/>
    </source>
</evidence>
<dbReference type="Proteomes" id="UP000663848">
    <property type="component" value="Unassembled WGS sequence"/>
</dbReference>
<gene>
    <name evidence="3" type="ORF">HFQ381_LOCUS28282</name>
    <name evidence="4" type="ORF">QYT958_LOCUS32959</name>
</gene>
<comment type="caution">
    <text evidence="3">The sequence shown here is derived from an EMBL/GenBank/DDBJ whole genome shotgun (WGS) entry which is preliminary data.</text>
</comment>
<keyword evidence="1" id="KW-0472">Membrane</keyword>
<dbReference type="SUPFAM" id="SSF53187">
    <property type="entry name" value="Zn-dependent exopeptidases"/>
    <property type="match status" value="1"/>
</dbReference>
<dbReference type="Gene3D" id="3.40.630.10">
    <property type="entry name" value="Zn peptidases"/>
    <property type="match status" value="1"/>
</dbReference>
<dbReference type="EMBL" id="CAJOBO010003963">
    <property type="protein sequence ID" value="CAF4508159.1"/>
    <property type="molecule type" value="Genomic_DNA"/>
</dbReference>
<name>A0A820W0E4_9BILA</name>
<evidence type="ECO:0000313" key="5">
    <source>
        <dbReference type="Proteomes" id="UP000663851"/>
    </source>
</evidence>
<dbReference type="Proteomes" id="UP000663851">
    <property type="component" value="Unassembled WGS sequence"/>
</dbReference>
<feature type="domain" description="Peptidase M28" evidence="2">
    <location>
        <begin position="36"/>
        <end position="94"/>
    </location>
</feature>
<dbReference type="EMBL" id="CAJOBR010022039">
    <property type="protein sequence ID" value="CAF4943897.1"/>
    <property type="molecule type" value="Genomic_DNA"/>
</dbReference>
<feature type="domain" description="Peptidase M28" evidence="2">
    <location>
        <begin position="115"/>
        <end position="194"/>
    </location>
</feature>
<protein>
    <recommendedName>
        <fullName evidence="2">Peptidase M28 domain-containing protein</fullName>
    </recommendedName>
</protein>
<dbReference type="Pfam" id="PF04389">
    <property type="entry name" value="Peptidase_M28"/>
    <property type="match status" value="2"/>
</dbReference>
<accession>A0A820W0E4</accession>
<sequence length="211" mass="24393">MDPGGFWWILWILWILVDSMDSGGFWWILIISFRVGSGTMATLVLALNLANLFQSSYYEKYLYHIRFCWWGAEENNLLGAHHHVEEPETTTIENTILQVLRNWFDKHDLPWDESEPILSDYVPFLFAGIPCAGTFSGTDTIKTSERRDRYGRVLGHGYDGIAGIHFDSCYHQACDTIENINPFGYETMVKSAAHVLETLARIFNLNLWLYE</sequence>
<evidence type="ECO:0000256" key="1">
    <source>
        <dbReference type="SAM" id="Phobius"/>
    </source>
</evidence>
<keyword evidence="1" id="KW-1133">Transmembrane helix</keyword>
<feature type="transmembrane region" description="Helical" evidence="1">
    <location>
        <begin position="6"/>
        <end position="30"/>
    </location>
</feature>
<proteinExistence type="predicted"/>
<organism evidence="3 5">
    <name type="scientific">Rotaria socialis</name>
    <dbReference type="NCBI Taxonomy" id="392032"/>
    <lineage>
        <taxon>Eukaryota</taxon>
        <taxon>Metazoa</taxon>
        <taxon>Spiralia</taxon>
        <taxon>Gnathifera</taxon>
        <taxon>Rotifera</taxon>
        <taxon>Eurotatoria</taxon>
        <taxon>Bdelloidea</taxon>
        <taxon>Philodinida</taxon>
        <taxon>Philodinidae</taxon>
        <taxon>Rotaria</taxon>
    </lineage>
</organism>
<dbReference type="InterPro" id="IPR007484">
    <property type="entry name" value="Peptidase_M28"/>
</dbReference>
<evidence type="ECO:0000313" key="4">
    <source>
        <dbReference type="EMBL" id="CAF4943897.1"/>
    </source>
</evidence>
<reference evidence="3" key="1">
    <citation type="submission" date="2021-02" db="EMBL/GenBank/DDBJ databases">
        <authorList>
            <person name="Nowell W R."/>
        </authorList>
    </citation>
    <scope>NUCLEOTIDE SEQUENCE</scope>
</reference>